<dbReference type="Pfam" id="PF04480">
    <property type="entry name" value="DUF559"/>
    <property type="match status" value="1"/>
</dbReference>
<keyword evidence="2" id="KW-0378">Hydrolase</keyword>
<dbReference type="InterPro" id="IPR011335">
    <property type="entry name" value="Restrct_endonuc-II-like"/>
</dbReference>
<name>A0A7S9LNW5_9RHOB</name>
<dbReference type="CDD" id="cd01038">
    <property type="entry name" value="Endonuclease_DUF559"/>
    <property type="match status" value="1"/>
</dbReference>
<protein>
    <submittedName>
        <fullName evidence="2">Endonuclease domain-containing protein</fullName>
    </submittedName>
</protein>
<evidence type="ECO:0000259" key="1">
    <source>
        <dbReference type="Pfam" id="PF04480"/>
    </source>
</evidence>
<dbReference type="KEGG" id="poz:I0K15_12215"/>
<gene>
    <name evidence="2" type="ORF">I0K15_12215</name>
</gene>
<dbReference type="Gene3D" id="3.40.960.10">
    <property type="entry name" value="VSR Endonuclease"/>
    <property type="match status" value="1"/>
</dbReference>
<sequence length="115" mass="13274">MHSRNLTARQKTRIRALRAEMTPAERTLWYHLRAHRFLGYSIRRQAPIGPWIVDFVCPAKRLILEVDGDTHDPAEDLRRDADLAARGYRVLRVSNHDVFTSLDGVLAQLAMELAR</sequence>
<dbReference type="PANTHER" id="PTHR38590">
    <property type="entry name" value="BLL0828 PROTEIN"/>
    <property type="match status" value="1"/>
</dbReference>
<dbReference type="AlphaFoldDB" id="A0A7S9LNW5"/>
<dbReference type="RefSeq" id="WP_196101790.1">
    <property type="nucleotide sequence ID" value="NZ_CP064942.1"/>
</dbReference>
<evidence type="ECO:0000313" key="3">
    <source>
        <dbReference type="Proteomes" id="UP000594800"/>
    </source>
</evidence>
<dbReference type="InterPro" id="IPR007569">
    <property type="entry name" value="DUF559"/>
</dbReference>
<feature type="domain" description="DUF559" evidence="1">
    <location>
        <begin position="9"/>
        <end position="113"/>
    </location>
</feature>
<dbReference type="InterPro" id="IPR047216">
    <property type="entry name" value="Endonuclease_DUF559_bact"/>
</dbReference>
<proteinExistence type="predicted"/>
<dbReference type="Proteomes" id="UP000594800">
    <property type="component" value="Chromosome"/>
</dbReference>
<keyword evidence="2" id="KW-0540">Nuclease</keyword>
<keyword evidence="3" id="KW-1185">Reference proteome</keyword>
<dbReference type="EMBL" id="CP064942">
    <property type="protein sequence ID" value="QPH52579.1"/>
    <property type="molecule type" value="Genomic_DNA"/>
</dbReference>
<dbReference type="GO" id="GO:0004519">
    <property type="term" value="F:endonuclease activity"/>
    <property type="evidence" value="ECO:0007669"/>
    <property type="project" value="UniProtKB-KW"/>
</dbReference>
<reference evidence="2 3" key="1">
    <citation type="submission" date="2020-11" db="EMBL/GenBank/DDBJ databases">
        <title>Description of Pontivivens ytuae sp. nov. isolated from deep sea sediment of Mariana Trench.</title>
        <authorList>
            <person name="Wang Z."/>
            <person name="Sun Q.-L."/>
            <person name="Xu X.-D."/>
            <person name="Tang Y.-Z."/>
            <person name="Zhang J."/>
        </authorList>
    </citation>
    <scope>NUCLEOTIDE SEQUENCE [LARGE SCALE GENOMIC DNA]</scope>
    <source>
        <strain evidence="2 3">MT2928</strain>
    </source>
</reference>
<keyword evidence="2" id="KW-0255">Endonuclease</keyword>
<evidence type="ECO:0000313" key="2">
    <source>
        <dbReference type="EMBL" id="QPH52579.1"/>
    </source>
</evidence>
<dbReference type="SUPFAM" id="SSF52980">
    <property type="entry name" value="Restriction endonuclease-like"/>
    <property type="match status" value="1"/>
</dbReference>
<accession>A0A7S9LNW5</accession>
<dbReference type="PANTHER" id="PTHR38590:SF1">
    <property type="entry name" value="BLL0828 PROTEIN"/>
    <property type="match status" value="1"/>
</dbReference>
<organism evidence="2 3">
    <name type="scientific">Pontivivens ytuae</name>
    <dbReference type="NCBI Taxonomy" id="2789856"/>
    <lineage>
        <taxon>Bacteria</taxon>
        <taxon>Pseudomonadati</taxon>
        <taxon>Pseudomonadota</taxon>
        <taxon>Alphaproteobacteria</taxon>
        <taxon>Rhodobacterales</taxon>
        <taxon>Paracoccaceae</taxon>
        <taxon>Pontivivens</taxon>
    </lineage>
</organism>